<keyword evidence="4" id="KW-0472">Membrane</keyword>
<reference evidence="8 9" key="1">
    <citation type="submission" date="2019-07" db="EMBL/GenBank/DDBJ databases">
        <title>Whole genome shotgun sequence of Chitinophaga cymbidii NBRC 109752.</title>
        <authorList>
            <person name="Hosoyama A."/>
            <person name="Uohara A."/>
            <person name="Ohji S."/>
            <person name="Ichikawa N."/>
        </authorList>
    </citation>
    <scope>NUCLEOTIDE SEQUENCE [LARGE SCALE GENOMIC DNA]</scope>
    <source>
        <strain evidence="8 9">NBRC 109752</strain>
    </source>
</reference>
<gene>
    <name evidence="8" type="ORF">CCY01nite_38920</name>
</gene>
<dbReference type="SUPFAM" id="SSF48452">
    <property type="entry name" value="TPR-like"/>
    <property type="match status" value="1"/>
</dbReference>
<dbReference type="Gene3D" id="1.25.40.390">
    <property type="match status" value="1"/>
</dbReference>
<keyword evidence="5" id="KW-0998">Cell outer membrane</keyword>
<comment type="subcellular location">
    <subcellularLocation>
        <location evidence="1">Cell outer membrane</location>
    </subcellularLocation>
</comment>
<proteinExistence type="inferred from homology"/>
<sequence>MDISDPVDKITSGTAFSSDELAGMAMNGVYTTLMTSGFVKRPITLHASLSSDELLRVNAIAFGPEALLAANRLSLEGVAPDAGFITDATWNAGYAVIYAANAVIEGIAASTSGDLHEPVRKVLTAEAKCIRALCYFYLVNFYGDVPIVSTTEYSDAALIARSSTQQVYEFIIADLKEAEAALPGDYAASGGERIRVNKWAAAGLLAKAYLFNGNYPEAVAAAGRVIGNSGLYGLERNLDSVFLKNSREAIFQFKQNTSDVSLGNATDDGLALLPFSLTSPAIGYCLSNELLGAFDPSDKRRDRWVDSIVVAAGSRTDTFFYVAKYKTGQYNRVRNAVPTEYYMLLRLAEMYLVRADANARASAAQPAAAVEDLNTIRARAGLPALPSSLSGEALLAAVAREWQTEFFCEKGQRWFNLKRTGKARSVLSAIPAKQPWAGDEQLLYPIPPKDINFNPRLKQNPGY</sequence>
<evidence type="ECO:0000259" key="6">
    <source>
        <dbReference type="Pfam" id="PF07980"/>
    </source>
</evidence>
<evidence type="ECO:0000259" key="7">
    <source>
        <dbReference type="Pfam" id="PF14322"/>
    </source>
</evidence>
<dbReference type="Pfam" id="PF07980">
    <property type="entry name" value="SusD_RagB"/>
    <property type="match status" value="1"/>
</dbReference>
<evidence type="ECO:0000313" key="9">
    <source>
        <dbReference type="Proteomes" id="UP000321436"/>
    </source>
</evidence>
<evidence type="ECO:0000256" key="2">
    <source>
        <dbReference type="ARBA" id="ARBA00006275"/>
    </source>
</evidence>
<keyword evidence="9" id="KW-1185">Reference proteome</keyword>
<name>A0A512RPL6_9BACT</name>
<evidence type="ECO:0000256" key="4">
    <source>
        <dbReference type="ARBA" id="ARBA00023136"/>
    </source>
</evidence>
<dbReference type="AlphaFoldDB" id="A0A512RPL6"/>
<comment type="similarity">
    <text evidence="2">Belongs to the SusD family.</text>
</comment>
<accession>A0A512RPL6</accession>
<evidence type="ECO:0000256" key="5">
    <source>
        <dbReference type="ARBA" id="ARBA00023237"/>
    </source>
</evidence>
<dbReference type="Pfam" id="PF14322">
    <property type="entry name" value="SusD-like_3"/>
    <property type="match status" value="1"/>
</dbReference>
<keyword evidence="3" id="KW-0732">Signal</keyword>
<dbReference type="InterPro" id="IPR011990">
    <property type="entry name" value="TPR-like_helical_dom_sf"/>
</dbReference>
<feature type="domain" description="RagB/SusD" evidence="6">
    <location>
        <begin position="313"/>
        <end position="463"/>
    </location>
</feature>
<dbReference type="GO" id="GO:0009279">
    <property type="term" value="C:cell outer membrane"/>
    <property type="evidence" value="ECO:0007669"/>
    <property type="project" value="UniProtKB-SubCell"/>
</dbReference>
<evidence type="ECO:0000256" key="1">
    <source>
        <dbReference type="ARBA" id="ARBA00004442"/>
    </source>
</evidence>
<evidence type="ECO:0000313" key="8">
    <source>
        <dbReference type="EMBL" id="GEP97632.1"/>
    </source>
</evidence>
<dbReference type="Proteomes" id="UP000321436">
    <property type="component" value="Unassembled WGS sequence"/>
</dbReference>
<feature type="domain" description="SusD-like N-terminal" evidence="7">
    <location>
        <begin position="88"/>
        <end position="210"/>
    </location>
</feature>
<dbReference type="EMBL" id="BKAU01000005">
    <property type="protein sequence ID" value="GEP97632.1"/>
    <property type="molecule type" value="Genomic_DNA"/>
</dbReference>
<dbReference type="InterPro" id="IPR033985">
    <property type="entry name" value="SusD-like_N"/>
</dbReference>
<protein>
    <submittedName>
        <fullName evidence="8">Membrane protein</fullName>
    </submittedName>
</protein>
<comment type="caution">
    <text evidence="8">The sequence shown here is derived from an EMBL/GenBank/DDBJ whole genome shotgun (WGS) entry which is preliminary data.</text>
</comment>
<dbReference type="InterPro" id="IPR012944">
    <property type="entry name" value="SusD_RagB_dom"/>
</dbReference>
<organism evidence="8 9">
    <name type="scientific">Chitinophaga cymbidii</name>
    <dbReference type="NCBI Taxonomy" id="1096750"/>
    <lineage>
        <taxon>Bacteria</taxon>
        <taxon>Pseudomonadati</taxon>
        <taxon>Bacteroidota</taxon>
        <taxon>Chitinophagia</taxon>
        <taxon>Chitinophagales</taxon>
        <taxon>Chitinophagaceae</taxon>
        <taxon>Chitinophaga</taxon>
    </lineage>
</organism>
<evidence type="ECO:0000256" key="3">
    <source>
        <dbReference type="ARBA" id="ARBA00022729"/>
    </source>
</evidence>